<organism evidence="2 3">
    <name type="scientific">Romanomermis culicivorax</name>
    <name type="common">Nematode worm</name>
    <dbReference type="NCBI Taxonomy" id="13658"/>
    <lineage>
        <taxon>Eukaryota</taxon>
        <taxon>Metazoa</taxon>
        <taxon>Ecdysozoa</taxon>
        <taxon>Nematoda</taxon>
        <taxon>Enoplea</taxon>
        <taxon>Dorylaimia</taxon>
        <taxon>Mermithida</taxon>
        <taxon>Mermithoidea</taxon>
        <taxon>Mermithidae</taxon>
        <taxon>Romanomermis</taxon>
    </lineage>
</organism>
<keyword evidence="2" id="KW-1185">Reference proteome</keyword>
<dbReference type="WBParaSite" id="nRc.2.0.1.t11790-RA">
    <property type="protein sequence ID" value="nRc.2.0.1.t11790-RA"/>
    <property type="gene ID" value="nRc.2.0.1.g11790"/>
</dbReference>
<evidence type="ECO:0000313" key="2">
    <source>
        <dbReference type="Proteomes" id="UP000887565"/>
    </source>
</evidence>
<proteinExistence type="predicted"/>
<name>A0A915IC84_ROMCU</name>
<dbReference type="AlphaFoldDB" id="A0A915IC84"/>
<evidence type="ECO:0000256" key="1">
    <source>
        <dbReference type="SAM" id="MobiDB-lite"/>
    </source>
</evidence>
<reference evidence="3" key="1">
    <citation type="submission" date="2022-11" db="UniProtKB">
        <authorList>
            <consortium name="WormBaseParasite"/>
        </authorList>
    </citation>
    <scope>IDENTIFICATION</scope>
</reference>
<dbReference type="Proteomes" id="UP000887565">
    <property type="component" value="Unplaced"/>
</dbReference>
<evidence type="ECO:0000313" key="3">
    <source>
        <dbReference type="WBParaSite" id="nRc.2.0.1.t11790-RA"/>
    </source>
</evidence>
<sequence length="134" mass="14637">MYASLKKVSDQMTGKTSTKKDCLKKRRNGQKKGNEPEADEATNSRVDSLELKFDTLMALVKNSIMGNQTERVEGQLPLAKQVEGGEVDTPKAKKKAAACVIKVLLSREEKVGAAKMGQQLDNFMKSGQGSKETC</sequence>
<feature type="region of interest" description="Disordered" evidence="1">
    <location>
        <begin position="1"/>
        <end position="45"/>
    </location>
</feature>
<protein>
    <submittedName>
        <fullName evidence="3">Uncharacterized protein</fullName>
    </submittedName>
</protein>
<accession>A0A915IC84</accession>